<sequence length="138" mass="15098">DVPSLLGRSTEAARSEFETGLSEATAWAEWARVGAPNANGCIICGSSGPLELHHVAGKNNSETVVPVCRPCHERLGERQNGWDPRWIRDDNPPELRESLFLRGLSDLCEERGRFGAAYHVLGKRLRAVYAKTARGSAS</sequence>
<gene>
    <name evidence="1" type="ORF">B1B_09607</name>
</gene>
<feature type="non-terminal residue" evidence="1">
    <location>
        <position position="1"/>
    </location>
</feature>
<evidence type="ECO:0000313" key="1">
    <source>
        <dbReference type="EMBL" id="EQD54618.1"/>
    </source>
</evidence>
<dbReference type="AlphaFoldDB" id="T1ADB8"/>
<accession>T1ADB8</accession>
<reference evidence="1" key="1">
    <citation type="submission" date="2013-08" db="EMBL/GenBank/DDBJ databases">
        <authorList>
            <person name="Mendez C."/>
            <person name="Richter M."/>
            <person name="Ferrer M."/>
            <person name="Sanchez J."/>
        </authorList>
    </citation>
    <scope>NUCLEOTIDE SEQUENCE</scope>
</reference>
<dbReference type="EMBL" id="AUZY01006369">
    <property type="protein sequence ID" value="EQD54618.1"/>
    <property type="molecule type" value="Genomic_DNA"/>
</dbReference>
<comment type="caution">
    <text evidence="1">The sequence shown here is derived from an EMBL/GenBank/DDBJ whole genome shotgun (WGS) entry which is preliminary data.</text>
</comment>
<organism evidence="1">
    <name type="scientific">mine drainage metagenome</name>
    <dbReference type="NCBI Taxonomy" id="410659"/>
    <lineage>
        <taxon>unclassified sequences</taxon>
        <taxon>metagenomes</taxon>
        <taxon>ecological metagenomes</taxon>
    </lineage>
</organism>
<proteinExistence type="predicted"/>
<name>T1ADB8_9ZZZZ</name>
<dbReference type="CDD" id="cd00085">
    <property type="entry name" value="HNHc"/>
    <property type="match status" value="1"/>
</dbReference>
<protein>
    <recommendedName>
        <fullName evidence="2">HNH endonuclease</fullName>
    </recommendedName>
</protein>
<evidence type="ECO:0008006" key="2">
    <source>
        <dbReference type="Google" id="ProtNLM"/>
    </source>
</evidence>
<dbReference type="InterPro" id="IPR003615">
    <property type="entry name" value="HNH_nuc"/>
</dbReference>
<reference evidence="1" key="2">
    <citation type="journal article" date="2014" name="ISME J.">
        <title>Microbial stratification in low pH oxic and suboxic macroscopic growths along an acid mine drainage.</title>
        <authorList>
            <person name="Mendez-Garcia C."/>
            <person name="Mesa V."/>
            <person name="Sprenger R.R."/>
            <person name="Richter M."/>
            <person name="Diez M.S."/>
            <person name="Solano J."/>
            <person name="Bargiela R."/>
            <person name="Golyshina O.V."/>
            <person name="Manteca A."/>
            <person name="Ramos J.L."/>
            <person name="Gallego J.R."/>
            <person name="Llorente I."/>
            <person name="Martins Dos Santos V.A."/>
            <person name="Jensen O.N."/>
            <person name="Pelaez A.I."/>
            <person name="Sanchez J."/>
            <person name="Ferrer M."/>
        </authorList>
    </citation>
    <scope>NUCLEOTIDE SEQUENCE</scope>
</reference>